<reference evidence="1 2" key="1">
    <citation type="submission" date="2019-05" db="EMBL/GenBank/DDBJ databases">
        <title>Another draft genome of Portunus trituberculatus and its Hox gene families provides insights of decapod evolution.</title>
        <authorList>
            <person name="Jeong J.-H."/>
            <person name="Song I."/>
            <person name="Kim S."/>
            <person name="Choi T."/>
            <person name="Kim D."/>
            <person name="Ryu S."/>
            <person name="Kim W."/>
        </authorList>
    </citation>
    <scope>NUCLEOTIDE SEQUENCE [LARGE SCALE GENOMIC DNA]</scope>
    <source>
        <tissue evidence="1">Muscle</tissue>
    </source>
</reference>
<gene>
    <name evidence="1" type="ORF">E2C01_034929</name>
</gene>
<protein>
    <submittedName>
        <fullName evidence="1">Uncharacterized protein</fullName>
    </submittedName>
</protein>
<evidence type="ECO:0000313" key="2">
    <source>
        <dbReference type="Proteomes" id="UP000324222"/>
    </source>
</evidence>
<comment type="caution">
    <text evidence="1">The sequence shown here is derived from an EMBL/GenBank/DDBJ whole genome shotgun (WGS) entry which is preliminary data.</text>
</comment>
<organism evidence="1 2">
    <name type="scientific">Portunus trituberculatus</name>
    <name type="common">Swimming crab</name>
    <name type="synonym">Neptunus trituberculatus</name>
    <dbReference type="NCBI Taxonomy" id="210409"/>
    <lineage>
        <taxon>Eukaryota</taxon>
        <taxon>Metazoa</taxon>
        <taxon>Ecdysozoa</taxon>
        <taxon>Arthropoda</taxon>
        <taxon>Crustacea</taxon>
        <taxon>Multicrustacea</taxon>
        <taxon>Malacostraca</taxon>
        <taxon>Eumalacostraca</taxon>
        <taxon>Eucarida</taxon>
        <taxon>Decapoda</taxon>
        <taxon>Pleocyemata</taxon>
        <taxon>Brachyura</taxon>
        <taxon>Eubrachyura</taxon>
        <taxon>Portunoidea</taxon>
        <taxon>Portunidae</taxon>
        <taxon>Portuninae</taxon>
        <taxon>Portunus</taxon>
    </lineage>
</organism>
<accession>A0A5B7F2U4</accession>
<dbReference type="AlphaFoldDB" id="A0A5B7F2U4"/>
<sequence>MLATTLKIREASRALWGPDSVYLKPDTSANTLRPSIPPIPPLFPSFLPSFLPFSAQLVLLQDIFGAVPGGGGGVSRGSCSSILGNLTFVASIGTRAATPGSRSAYQPPRHCVVPHYVSATRVTPSLTREEI</sequence>
<keyword evidence="2" id="KW-1185">Reference proteome</keyword>
<proteinExistence type="predicted"/>
<dbReference type="Proteomes" id="UP000324222">
    <property type="component" value="Unassembled WGS sequence"/>
</dbReference>
<evidence type="ECO:0000313" key="1">
    <source>
        <dbReference type="EMBL" id="MPC41341.1"/>
    </source>
</evidence>
<dbReference type="EMBL" id="VSRR010005016">
    <property type="protein sequence ID" value="MPC41341.1"/>
    <property type="molecule type" value="Genomic_DNA"/>
</dbReference>
<name>A0A5B7F2U4_PORTR</name>